<protein>
    <submittedName>
        <fullName evidence="2">Uncharacterized protein</fullName>
    </submittedName>
</protein>
<organism evidence="2 3">
    <name type="scientific">Eumeta variegata</name>
    <name type="common">Bagworm moth</name>
    <name type="synonym">Eumeta japonica</name>
    <dbReference type="NCBI Taxonomy" id="151549"/>
    <lineage>
        <taxon>Eukaryota</taxon>
        <taxon>Metazoa</taxon>
        <taxon>Ecdysozoa</taxon>
        <taxon>Arthropoda</taxon>
        <taxon>Hexapoda</taxon>
        <taxon>Insecta</taxon>
        <taxon>Pterygota</taxon>
        <taxon>Neoptera</taxon>
        <taxon>Endopterygota</taxon>
        <taxon>Lepidoptera</taxon>
        <taxon>Glossata</taxon>
        <taxon>Ditrysia</taxon>
        <taxon>Tineoidea</taxon>
        <taxon>Psychidae</taxon>
        <taxon>Oiketicinae</taxon>
        <taxon>Eumeta</taxon>
    </lineage>
</organism>
<feature type="region of interest" description="Disordered" evidence="1">
    <location>
        <begin position="28"/>
        <end position="71"/>
    </location>
</feature>
<sequence>MATAIILHENKTTDEALDAHHKAISDRQDIWYSSSSEMSSRKYAESYVPGTGGESVRKKSSDIKVRGRRRK</sequence>
<feature type="compositionally biased region" description="Basic and acidic residues" evidence="1">
    <location>
        <begin position="55"/>
        <end position="65"/>
    </location>
</feature>
<dbReference type="EMBL" id="BGZK01000029">
    <property type="protein sequence ID" value="GBP08055.1"/>
    <property type="molecule type" value="Genomic_DNA"/>
</dbReference>
<evidence type="ECO:0000256" key="1">
    <source>
        <dbReference type="SAM" id="MobiDB-lite"/>
    </source>
</evidence>
<keyword evidence="3" id="KW-1185">Reference proteome</keyword>
<evidence type="ECO:0000313" key="3">
    <source>
        <dbReference type="Proteomes" id="UP000299102"/>
    </source>
</evidence>
<evidence type="ECO:0000313" key="2">
    <source>
        <dbReference type="EMBL" id="GBP08055.1"/>
    </source>
</evidence>
<comment type="caution">
    <text evidence="2">The sequence shown here is derived from an EMBL/GenBank/DDBJ whole genome shotgun (WGS) entry which is preliminary data.</text>
</comment>
<name>A0A4C1T1K5_EUMVA</name>
<proteinExistence type="predicted"/>
<gene>
    <name evidence="2" type="ORF">EVAR_2868_1</name>
</gene>
<reference evidence="2 3" key="1">
    <citation type="journal article" date="2019" name="Commun. Biol.">
        <title>The bagworm genome reveals a unique fibroin gene that provides high tensile strength.</title>
        <authorList>
            <person name="Kono N."/>
            <person name="Nakamura H."/>
            <person name="Ohtoshi R."/>
            <person name="Tomita M."/>
            <person name="Numata K."/>
            <person name="Arakawa K."/>
        </authorList>
    </citation>
    <scope>NUCLEOTIDE SEQUENCE [LARGE SCALE GENOMIC DNA]</scope>
</reference>
<dbReference type="Proteomes" id="UP000299102">
    <property type="component" value="Unassembled WGS sequence"/>
</dbReference>
<accession>A0A4C1T1K5</accession>
<dbReference type="AlphaFoldDB" id="A0A4C1T1K5"/>